<accession>G0QVW2</accession>
<reference evidence="1 2" key="1">
    <citation type="submission" date="2011-07" db="EMBL/GenBank/DDBJ databases">
        <authorList>
            <person name="Coyne R."/>
            <person name="Brami D."/>
            <person name="Johnson J."/>
            <person name="Hostetler J."/>
            <person name="Hannick L."/>
            <person name="Clark T."/>
            <person name="Cassidy-Hanley D."/>
            <person name="Inman J."/>
        </authorList>
    </citation>
    <scope>NUCLEOTIDE SEQUENCE [LARGE SCALE GENOMIC DNA]</scope>
    <source>
        <strain evidence="1 2">G5</strain>
    </source>
</reference>
<dbReference type="GeneID" id="14906758"/>
<protein>
    <submittedName>
        <fullName evidence="1">Uncharacterized protein</fullName>
    </submittedName>
</protein>
<organism evidence="1 2">
    <name type="scientific">Ichthyophthirius multifiliis</name>
    <name type="common">White spot disease agent</name>
    <name type="synonym">Ich</name>
    <dbReference type="NCBI Taxonomy" id="5932"/>
    <lineage>
        <taxon>Eukaryota</taxon>
        <taxon>Sar</taxon>
        <taxon>Alveolata</taxon>
        <taxon>Ciliophora</taxon>
        <taxon>Intramacronucleata</taxon>
        <taxon>Oligohymenophorea</taxon>
        <taxon>Hymenostomatida</taxon>
        <taxon>Ophryoglenina</taxon>
        <taxon>Ichthyophthirius</taxon>
    </lineage>
</organism>
<name>G0QVW2_ICHMU</name>
<dbReference type="OrthoDB" id="296968at2759"/>
<proteinExistence type="predicted"/>
<sequence>IKLMDFIEQPYEQYKIQKFQKQYASDLVSSKTQTFNQIKIQIISQIKIDQIKYSNFGILLQTDFYENIYFLHEIFHDFANNDDGLPECIIFSDFKHFCRLSFITENPQNEPDIDFFTLSDKQVANFFHSYATQVWKYGNLGLNMQDFSKTLQQICNVIYTETKD</sequence>
<dbReference type="Proteomes" id="UP000008983">
    <property type="component" value="Unassembled WGS sequence"/>
</dbReference>
<evidence type="ECO:0000313" key="2">
    <source>
        <dbReference type="Proteomes" id="UP000008983"/>
    </source>
</evidence>
<feature type="non-terminal residue" evidence="1">
    <location>
        <position position="1"/>
    </location>
</feature>
<dbReference type="RefSeq" id="XP_004032230.1">
    <property type="nucleotide sequence ID" value="XM_004032182.1"/>
</dbReference>
<feature type="non-terminal residue" evidence="1">
    <location>
        <position position="164"/>
    </location>
</feature>
<gene>
    <name evidence="1" type="ORF">IMG5_127220</name>
</gene>
<keyword evidence="2" id="KW-1185">Reference proteome</keyword>
<dbReference type="AlphaFoldDB" id="G0QVW2"/>
<evidence type="ECO:0000313" key="1">
    <source>
        <dbReference type="EMBL" id="EGR30643.1"/>
    </source>
</evidence>
<dbReference type="InParanoid" id="G0QVW2"/>
<dbReference type="EMBL" id="GL983966">
    <property type="protein sequence ID" value="EGR30643.1"/>
    <property type="molecule type" value="Genomic_DNA"/>
</dbReference>